<dbReference type="InterPro" id="IPR051678">
    <property type="entry name" value="AGP_Transferase"/>
</dbReference>
<dbReference type="SUPFAM" id="SSF56112">
    <property type="entry name" value="Protein kinase-like (PK-like)"/>
    <property type="match status" value="1"/>
</dbReference>
<feature type="domain" description="Aminoglycoside phosphotransferase" evidence="1">
    <location>
        <begin position="74"/>
        <end position="354"/>
    </location>
</feature>
<evidence type="ECO:0000259" key="1">
    <source>
        <dbReference type="Pfam" id="PF01636"/>
    </source>
</evidence>
<dbReference type="Gene3D" id="3.90.1200.10">
    <property type="match status" value="1"/>
</dbReference>
<keyword evidence="3" id="KW-1185">Reference proteome</keyword>
<dbReference type="PANTHER" id="PTHR21310:SF37">
    <property type="entry name" value="AMINOGLYCOSIDE PHOSPHOTRANSFERASE DOMAIN-CONTAINING PROTEIN"/>
    <property type="match status" value="1"/>
</dbReference>
<accession>A0AB34FNP4</accession>
<evidence type="ECO:0000313" key="2">
    <source>
        <dbReference type="EMBL" id="KAJ6440714.1"/>
    </source>
</evidence>
<reference evidence="2" key="1">
    <citation type="submission" date="2023-01" db="EMBL/GenBank/DDBJ databases">
        <title>The growth and conidiation of Purpureocillium lavendulum are regulated by nitrogen source and histone H3K14 acetylation.</title>
        <authorList>
            <person name="Tang P."/>
            <person name="Han J."/>
            <person name="Zhang C."/>
            <person name="Tang P."/>
            <person name="Qi F."/>
            <person name="Zhang K."/>
            <person name="Liang L."/>
        </authorList>
    </citation>
    <scope>NUCLEOTIDE SEQUENCE</scope>
    <source>
        <strain evidence="2">YMF1.00683</strain>
    </source>
</reference>
<dbReference type="Proteomes" id="UP001163105">
    <property type="component" value="Unassembled WGS sequence"/>
</dbReference>
<dbReference type="InterPro" id="IPR011009">
    <property type="entry name" value="Kinase-like_dom_sf"/>
</dbReference>
<comment type="caution">
    <text evidence="2">The sequence shown here is derived from an EMBL/GenBank/DDBJ whole genome shotgun (WGS) entry which is preliminary data.</text>
</comment>
<dbReference type="EMBL" id="JAQHRD010000005">
    <property type="protein sequence ID" value="KAJ6440714.1"/>
    <property type="molecule type" value="Genomic_DNA"/>
</dbReference>
<dbReference type="PANTHER" id="PTHR21310">
    <property type="entry name" value="AMINOGLYCOSIDE PHOSPHOTRANSFERASE-RELATED-RELATED"/>
    <property type="match status" value="1"/>
</dbReference>
<proteinExistence type="predicted"/>
<evidence type="ECO:0000313" key="3">
    <source>
        <dbReference type="Proteomes" id="UP001163105"/>
    </source>
</evidence>
<organism evidence="2 3">
    <name type="scientific">Purpureocillium lavendulum</name>
    <dbReference type="NCBI Taxonomy" id="1247861"/>
    <lineage>
        <taxon>Eukaryota</taxon>
        <taxon>Fungi</taxon>
        <taxon>Dikarya</taxon>
        <taxon>Ascomycota</taxon>
        <taxon>Pezizomycotina</taxon>
        <taxon>Sordariomycetes</taxon>
        <taxon>Hypocreomycetidae</taxon>
        <taxon>Hypocreales</taxon>
        <taxon>Ophiocordycipitaceae</taxon>
        <taxon>Purpureocillium</taxon>
    </lineage>
</organism>
<sequence>MPGSFEEFDDSAWDYGDKIFQDWKQALQTSDTYKSIAEATKEHSMAIATEILPPIKGAFNVVYRVDFVTGASSAFRLSIPSYFDSGDEKILAEVATMRYIADKTSIPVPFVFHYGSKEKSPKKLGPFLIMEWIKHDCDMCEVLNAPDIRSPFLNPSIEQEKLLHMYGQMADILLQLSLCEFTSIGSLGVELEDEGGPDVATRPLSLNISQLGNFARVPPSQLPDRDKIFMSSTSYYSALADMHLQQLSFQRNQAVDSADNCRKKYIARQLFRKLARENRLTLEQFQSGPFKLWCDDLRPTNVLVDSEHRIVGVIDWEFSYAAPAEFSFSPPWWLLLTPPDDWEAGLDDWATHYEQRLHTFLHVLEEKESDFIQCGRMTATDLLSRRMRESWTSGDFWVTYAARRTWAFDAIYWKFIDERFFGKNPSGDLTERLALLPTAQVEAMEGFVARKMAEKEQQTLVDWYVPGAELELPPDILNVGI</sequence>
<gene>
    <name evidence="2" type="ORF">O9K51_06504</name>
</gene>
<dbReference type="Pfam" id="PF01636">
    <property type="entry name" value="APH"/>
    <property type="match status" value="1"/>
</dbReference>
<dbReference type="InterPro" id="IPR002575">
    <property type="entry name" value="Aminoglycoside_PTrfase"/>
</dbReference>
<protein>
    <recommendedName>
        <fullName evidence="1">Aminoglycoside phosphotransferase domain-containing protein</fullName>
    </recommendedName>
</protein>
<dbReference type="AlphaFoldDB" id="A0AB34FNP4"/>
<name>A0AB34FNP4_9HYPO</name>